<keyword evidence="1" id="KW-0446">Lipid-binding</keyword>
<dbReference type="RefSeq" id="WP_172797867.1">
    <property type="nucleotide sequence ID" value="NZ_DF967972.1"/>
</dbReference>
<organism evidence="2">
    <name type="scientific">Longilinea arvoryzae</name>
    <dbReference type="NCBI Taxonomy" id="360412"/>
    <lineage>
        <taxon>Bacteria</taxon>
        <taxon>Bacillati</taxon>
        <taxon>Chloroflexota</taxon>
        <taxon>Anaerolineae</taxon>
        <taxon>Anaerolineales</taxon>
        <taxon>Anaerolineaceae</taxon>
        <taxon>Longilinea</taxon>
    </lineage>
</organism>
<evidence type="ECO:0000313" key="2">
    <source>
        <dbReference type="EMBL" id="GAP14759.1"/>
    </source>
</evidence>
<evidence type="ECO:0000313" key="3">
    <source>
        <dbReference type="Proteomes" id="UP000055060"/>
    </source>
</evidence>
<reference evidence="2" key="1">
    <citation type="submission" date="2015-07" db="EMBL/GenBank/DDBJ databases">
        <title>Draft Genome Sequences of Anaerolinea thermolimosa IMO-1, Bellilinea caldifistulae GOMI-1, Leptolinea tardivitalis YMTK-2, Levilinea saccharolytica KIBI-1,Longilinea arvoryzae KOME-1, Previously Described as Members of the Anaerolineaceae (Chloroflexi).</title>
        <authorList>
            <person name="Sekiguchi Y."/>
            <person name="Ohashi A."/>
            <person name="Matsuura N."/>
            <person name="Tourlousse M.D."/>
        </authorList>
    </citation>
    <scope>NUCLEOTIDE SEQUENCE [LARGE SCALE GENOMIC DNA]</scope>
    <source>
        <strain evidence="2">KOME-1</strain>
    </source>
</reference>
<protein>
    <submittedName>
        <fullName evidence="2">EDD domain protein, DegV family</fullName>
    </submittedName>
</protein>
<accession>A0A0S7BAY2</accession>
<dbReference type="Pfam" id="PF02645">
    <property type="entry name" value="DegV"/>
    <property type="match status" value="1"/>
</dbReference>
<dbReference type="SUPFAM" id="SSF82549">
    <property type="entry name" value="DAK1/DegV-like"/>
    <property type="match status" value="1"/>
</dbReference>
<dbReference type="PANTHER" id="PTHR33434">
    <property type="entry name" value="DEGV DOMAIN-CONTAINING PROTEIN DR_1986-RELATED"/>
    <property type="match status" value="1"/>
</dbReference>
<dbReference type="GO" id="GO:0008289">
    <property type="term" value="F:lipid binding"/>
    <property type="evidence" value="ECO:0007669"/>
    <property type="project" value="UniProtKB-KW"/>
</dbReference>
<dbReference type="AlphaFoldDB" id="A0A0S7BAY2"/>
<dbReference type="EMBL" id="DF967972">
    <property type="protein sequence ID" value="GAP14759.1"/>
    <property type="molecule type" value="Genomic_DNA"/>
</dbReference>
<proteinExistence type="predicted"/>
<dbReference type="Gene3D" id="3.40.50.10170">
    <property type="match status" value="1"/>
</dbReference>
<dbReference type="NCBIfam" id="TIGR00762">
    <property type="entry name" value="DegV"/>
    <property type="match status" value="1"/>
</dbReference>
<sequence length="280" mass="30504">MVRIIADTTSSIPTEMAYQLGIEFLPQIIVFGDESYRDDTEIDTATFLAKLKASPTLPKTAAPPPALYTPIYQKITDAGDSAIVICPSADVSGTVRSATVAAQDFPNSDIRVIDTRTIATGLGSIVMQAVKWAAVGLSTDEIVAKIQNMCAHQHTYFMVDTLDYLYKGGRIGGAAMLFGSVLQVKPILTLSDGHIEPQEKQRTKQRAMARLKEIIRTECPTTSESYITVMYGDNKDEAETFANDLKQGLGFRDIPLYLLPSAILVHAGPNVFGISFFSEN</sequence>
<dbReference type="InterPro" id="IPR003797">
    <property type="entry name" value="DegV"/>
</dbReference>
<dbReference type="InterPro" id="IPR050270">
    <property type="entry name" value="DegV_domain_contain"/>
</dbReference>
<dbReference type="STRING" id="360412.LARV_02534"/>
<dbReference type="InterPro" id="IPR043168">
    <property type="entry name" value="DegV_C"/>
</dbReference>
<dbReference type="PROSITE" id="PS51482">
    <property type="entry name" value="DEGV"/>
    <property type="match status" value="1"/>
</dbReference>
<keyword evidence="3" id="KW-1185">Reference proteome</keyword>
<gene>
    <name evidence="2" type="ORF">LARV_02534</name>
</gene>
<dbReference type="Proteomes" id="UP000055060">
    <property type="component" value="Unassembled WGS sequence"/>
</dbReference>
<dbReference type="Gene3D" id="3.30.1180.10">
    <property type="match status" value="1"/>
</dbReference>
<name>A0A0S7BAY2_9CHLR</name>
<dbReference type="PANTHER" id="PTHR33434:SF2">
    <property type="entry name" value="FATTY ACID-BINDING PROTEIN TM_1468"/>
    <property type="match status" value="1"/>
</dbReference>
<evidence type="ECO:0000256" key="1">
    <source>
        <dbReference type="ARBA" id="ARBA00023121"/>
    </source>
</evidence>